<dbReference type="AlphaFoldDB" id="A0A0S3S813"/>
<accession>A0A0S3S813</accession>
<evidence type="ECO:0000313" key="2">
    <source>
        <dbReference type="Proteomes" id="UP000291084"/>
    </source>
</evidence>
<feature type="non-terminal residue" evidence="1">
    <location>
        <position position="73"/>
    </location>
</feature>
<keyword evidence="2" id="KW-1185">Reference proteome</keyword>
<organism evidence="1 2">
    <name type="scientific">Vigna angularis var. angularis</name>
    <dbReference type="NCBI Taxonomy" id="157739"/>
    <lineage>
        <taxon>Eukaryota</taxon>
        <taxon>Viridiplantae</taxon>
        <taxon>Streptophyta</taxon>
        <taxon>Embryophyta</taxon>
        <taxon>Tracheophyta</taxon>
        <taxon>Spermatophyta</taxon>
        <taxon>Magnoliopsida</taxon>
        <taxon>eudicotyledons</taxon>
        <taxon>Gunneridae</taxon>
        <taxon>Pentapetalae</taxon>
        <taxon>rosids</taxon>
        <taxon>fabids</taxon>
        <taxon>Fabales</taxon>
        <taxon>Fabaceae</taxon>
        <taxon>Papilionoideae</taxon>
        <taxon>50 kb inversion clade</taxon>
        <taxon>NPAAA clade</taxon>
        <taxon>indigoferoid/millettioid clade</taxon>
        <taxon>Phaseoleae</taxon>
        <taxon>Vigna</taxon>
    </lineage>
</organism>
<dbReference type="EMBL" id="AP015038">
    <property type="protein sequence ID" value="BAT88937.1"/>
    <property type="molecule type" value="Genomic_DNA"/>
</dbReference>
<evidence type="ECO:0000313" key="1">
    <source>
        <dbReference type="EMBL" id="BAT88937.1"/>
    </source>
</evidence>
<proteinExistence type="predicted"/>
<gene>
    <name evidence="1" type="primary">Vigan.05G258400</name>
    <name evidence="1" type="ORF">VIGAN_05258400</name>
</gene>
<reference evidence="1 2" key="1">
    <citation type="journal article" date="2015" name="Sci. Rep.">
        <title>The power of single molecule real-time sequencing technology in the de novo assembly of a eukaryotic genome.</title>
        <authorList>
            <person name="Sakai H."/>
            <person name="Naito K."/>
            <person name="Ogiso-Tanaka E."/>
            <person name="Takahashi Y."/>
            <person name="Iseki K."/>
            <person name="Muto C."/>
            <person name="Satou K."/>
            <person name="Teruya K."/>
            <person name="Shiroma A."/>
            <person name="Shimoji M."/>
            <person name="Hirano T."/>
            <person name="Itoh T."/>
            <person name="Kaga A."/>
            <person name="Tomooka N."/>
        </authorList>
    </citation>
    <scope>NUCLEOTIDE SEQUENCE [LARGE SCALE GENOMIC DNA]</scope>
    <source>
        <strain evidence="2">cv. Shumari</strain>
    </source>
</reference>
<dbReference type="Proteomes" id="UP000291084">
    <property type="component" value="Chromosome 5"/>
</dbReference>
<name>A0A0S3S813_PHAAN</name>
<sequence>MLLCRGGDALLVLGVAKKYMIKIQIKESSQQRRQNFKIMDIKKNNHAVASSFMHPFLSSFMNGKLFWVLIIFR</sequence>
<protein>
    <submittedName>
        <fullName evidence="1">Uncharacterized protein</fullName>
    </submittedName>
</protein>